<dbReference type="InterPro" id="IPR001806">
    <property type="entry name" value="Small_GTPase"/>
</dbReference>
<feature type="region of interest" description="Disordered" evidence="3">
    <location>
        <begin position="717"/>
        <end position="764"/>
    </location>
</feature>
<dbReference type="PaxDb" id="2903-EOD28605"/>
<dbReference type="GeneID" id="17274120"/>
<feature type="region of interest" description="Disordered" evidence="3">
    <location>
        <begin position="1"/>
        <end position="26"/>
    </location>
</feature>
<dbReference type="SMART" id="SM00175">
    <property type="entry name" value="RAB"/>
    <property type="match status" value="1"/>
</dbReference>
<dbReference type="PROSITE" id="PS51419">
    <property type="entry name" value="RAB"/>
    <property type="match status" value="1"/>
</dbReference>
<dbReference type="InterPro" id="IPR050227">
    <property type="entry name" value="Rab"/>
</dbReference>
<keyword evidence="2" id="KW-0342">GTP-binding</keyword>
<dbReference type="NCBIfam" id="TIGR00231">
    <property type="entry name" value="small_GTP"/>
    <property type="match status" value="1"/>
</dbReference>
<evidence type="ECO:0000313" key="5">
    <source>
        <dbReference type="Proteomes" id="UP000013827"/>
    </source>
</evidence>
<dbReference type="PROSITE" id="PS51421">
    <property type="entry name" value="RAS"/>
    <property type="match status" value="1"/>
</dbReference>
<dbReference type="Proteomes" id="UP000013827">
    <property type="component" value="Unassembled WGS sequence"/>
</dbReference>
<reference evidence="4" key="2">
    <citation type="submission" date="2024-10" db="UniProtKB">
        <authorList>
            <consortium name="EnsemblProtists"/>
        </authorList>
    </citation>
    <scope>IDENTIFICATION</scope>
</reference>
<evidence type="ECO:0000256" key="3">
    <source>
        <dbReference type="SAM" id="MobiDB-lite"/>
    </source>
</evidence>
<dbReference type="SMART" id="SM00174">
    <property type="entry name" value="RHO"/>
    <property type="match status" value="1"/>
</dbReference>
<dbReference type="GO" id="GO:0005525">
    <property type="term" value="F:GTP binding"/>
    <property type="evidence" value="ECO:0007669"/>
    <property type="project" value="UniProtKB-KW"/>
</dbReference>
<feature type="region of interest" description="Disordered" evidence="3">
    <location>
        <begin position="258"/>
        <end position="295"/>
    </location>
</feature>
<dbReference type="eggNOG" id="KOG0078">
    <property type="taxonomic scope" value="Eukaryota"/>
</dbReference>
<dbReference type="InterPro" id="IPR027417">
    <property type="entry name" value="P-loop_NTPase"/>
</dbReference>
<dbReference type="STRING" id="2903.R1EPQ1"/>
<sequence length="764" mass="79218">MGGRRTGGDSHLGSQSPLNSHRTFTAPCRRASRVPRLRALSPRLSACFTMADLAERLTALAKTANAQGATDGAAALFDAAHAIGGKVHARISAANMRLKLQQPERACDEFDAMLSQSPPLDPKTRALVLRKRGDALVMIESGSASEVVSAPLRIDPSIAAATAAELKSLGSSLNADGQSSIAACAYSAAFALTPKRELRISAANMTLKTGGAANARIAANEYDAICTEAASSGPPLSDSHRALIHRKREAASTILAASDATTAAPSRSLKSAAQSQKEEAKEEAAAPEPLDLDNQEDPTARALVQAEAVEGSEAASDEADSVFEADVEEAELADEVEAVAPAEAARAAEEAAAEVERTEAEKAARAAEEEAAETARIEAAEAAAVMAAEAEAAEMARIEVEEEAARAAEEEAARDQAARAAEEEAARAVAEEAAAAAAAEAERVEAEDEAVREAEAAVVEAAEAARPAAEAEAARVVDEAAAARTVGEPEWGDWLTQAQQDLHAIYPDREHAKAAAETTPQTVPRQSRSSSASSAVASTAPVNVVSSLKIIVVGDSGVGKSALVRRFAKDVFDDAHGPTIGLDVESATVDLGQAGGEIKLDLWDSAGQERFAPLLKSYYRGAGGVIYVFDLTSAVSLQRIEDYWTGQVASNRADEATALLVGSKADASPAPGLSDKARGLADRLGLPYIEVSSKTGEHVSDAFHLLAMAMLNKRLEEDPRNPRAMTVSNKSGQNASPDTRGTVSLAAPLDSSAKPGKKGSCACG</sequence>
<keyword evidence="1" id="KW-0547">Nucleotide-binding</keyword>
<dbReference type="KEGG" id="ehx:EMIHUDRAFT_558319"/>
<dbReference type="InterPro" id="IPR011990">
    <property type="entry name" value="TPR-like_helical_dom_sf"/>
</dbReference>
<dbReference type="PANTHER" id="PTHR47977">
    <property type="entry name" value="RAS-RELATED PROTEIN RAB"/>
    <property type="match status" value="1"/>
</dbReference>
<dbReference type="SUPFAM" id="SSF48452">
    <property type="entry name" value="TPR-like"/>
    <property type="match status" value="1"/>
</dbReference>
<dbReference type="SMART" id="SM00173">
    <property type="entry name" value="RAS"/>
    <property type="match status" value="1"/>
</dbReference>
<dbReference type="Pfam" id="PF00071">
    <property type="entry name" value="Ras"/>
    <property type="match status" value="1"/>
</dbReference>
<evidence type="ECO:0000256" key="2">
    <source>
        <dbReference type="ARBA" id="ARBA00023134"/>
    </source>
</evidence>
<dbReference type="SMART" id="SM00177">
    <property type="entry name" value="ARF"/>
    <property type="match status" value="1"/>
</dbReference>
<name>A0A0D3JYM0_EMIH1</name>
<dbReference type="EnsemblProtists" id="EOD28605">
    <property type="protein sequence ID" value="EOD28605"/>
    <property type="gene ID" value="EMIHUDRAFT_558319"/>
</dbReference>
<accession>A0A0D3JYM0</accession>
<feature type="region of interest" description="Disordered" evidence="3">
    <location>
        <begin position="513"/>
        <end position="534"/>
    </location>
</feature>
<dbReference type="AlphaFoldDB" id="A0A0D3JYM0"/>
<evidence type="ECO:0000256" key="1">
    <source>
        <dbReference type="ARBA" id="ARBA00022741"/>
    </source>
</evidence>
<feature type="compositionally biased region" description="Polar residues" evidence="3">
    <location>
        <begin position="726"/>
        <end position="742"/>
    </location>
</feature>
<proteinExistence type="predicted"/>
<dbReference type="SUPFAM" id="SSF52540">
    <property type="entry name" value="P-loop containing nucleoside triphosphate hydrolases"/>
    <property type="match status" value="1"/>
</dbReference>
<reference evidence="5" key="1">
    <citation type="journal article" date="2013" name="Nature">
        <title>Pan genome of the phytoplankton Emiliania underpins its global distribution.</title>
        <authorList>
            <person name="Read B.A."/>
            <person name="Kegel J."/>
            <person name="Klute M.J."/>
            <person name="Kuo A."/>
            <person name="Lefebvre S.C."/>
            <person name="Maumus F."/>
            <person name="Mayer C."/>
            <person name="Miller J."/>
            <person name="Monier A."/>
            <person name="Salamov A."/>
            <person name="Young J."/>
            <person name="Aguilar M."/>
            <person name="Claverie J.M."/>
            <person name="Frickenhaus S."/>
            <person name="Gonzalez K."/>
            <person name="Herman E.K."/>
            <person name="Lin Y.C."/>
            <person name="Napier J."/>
            <person name="Ogata H."/>
            <person name="Sarno A.F."/>
            <person name="Shmutz J."/>
            <person name="Schroeder D."/>
            <person name="de Vargas C."/>
            <person name="Verret F."/>
            <person name="von Dassow P."/>
            <person name="Valentin K."/>
            <person name="Van de Peer Y."/>
            <person name="Wheeler G."/>
            <person name="Dacks J.B."/>
            <person name="Delwiche C.F."/>
            <person name="Dyhrman S.T."/>
            <person name="Glockner G."/>
            <person name="John U."/>
            <person name="Richards T."/>
            <person name="Worden A.Z."/>
            <person name="Zhang X."/>
            <person name="Grigoriev I.V."/>
            <person name="Allen A.E."/>
            <person name="Bidle K."/>
            <person name="Borodovsky M."/>
            <person name="Bowler C."/>
            <person name="Brownlee C."/>
            <person name="Cock J.M."/>
            <person name="Elias M."/>
            <person name="Gladyshev V.N."/>
            <person name="Groth M."/>
            <person name="Guda C."/>
            <person name="Hadaegh A."/>
            <person name="Iglesias-Rodriguez M.D."/>
            <person name="Jenkins J."/>
            <person name="Jones B.M."/>
            <person name="Lawson T."/>
            <person name="Leese F."/>
            <person name="Lindquist E."/>
            <person name="Lobanov A."/>
            <person name="Lomsadze A."/>
            <person name="Malik S.B."/>
            <person name="Marsh M.E."/>
            <person name="Mackinder L."/>
            <person name="Mock T."/>
            <person name="Mueller-Roeber B."/>
            <person name="Pagarete A."/>
            <person name="Parker M."/>
            <person name="Probert I."/>
            <person name="Quesneville H."/>
            <person name="Raines C."/>
            <person name="Rensing S.A."/>
            <person name="Riano-Pachon D.M."/>
            <person name="Richier S."/>
            <person name="Rokitta S."/>
            <person name="Shiraiwa Y."/>
            <person name="Soanes D.M."/>
            <person name="van der Giezen M."/>
            <person name="Wahlund T.M."/>
            <person name="Williams B."/>
            <person name="Wilson W."/>
            <person name="Wolfe G."/>
            <person name="Wurch L.L."/>
        </authorList>
    </citation>
    <scope>NUCLEOTIDE SEQUENCE</scope>
</reference>
<dbReference type="GO" id="GO:0003924">
    <property type="term" value="F:GTPase activity"/>
    <property type="evidence" value="ECO:0007669"/>
    <property type="project" value="InterPro"/>
</dbReference>
<dbReference type="PRINTS" id="PR00449">
    <property type="entry name" value="RASTRNSFRMNG"/>
</dbReference>
<dbReference type="FunFam" id="3.40.50.300:FF:001447">
    <property type="entry name" value="Ras-related protein Rab-1B"/>
    <property type="match status" value="1"/>
</dbReference>
<feature type="region of interest" description="Disordered" evidence="3">
    <location>
        <begin position="402"/>
        <end position="426"/>
    </location>
</feature>
<dbReference type="HOGENOM" id="CLU_365410_0_0_1"/>
<dbReference type="CDD" id="cd00154">
    <property type="entry name" value="Rab"/>
    <property type="match status" value="1"/>
</dbReference>
<keyword evidence="5" id="KW-1185">Reference proteome</keyword>
<feature type="compositionally biased region" description="Polar residues" evidence="3">
    <location>
        <begin position="259"/>
        <end position="269"/>
    </location>
</feature>
<organism evidence="4 5">
    <name type="scientific">Emiliania huxleyi (strain CCMP1516)</name>
    <dbReference type="NCBI Taxonomy" id="280463"/>
    <lineage>
        <taxon>Eukaryota</taxon>
        <taxon>Haptista</taxon>
        <taxon>Haptophyta</taxon>
        <taxon>Prymnesiophyceae</taxon>
        <taxon>Isochrysidales</taxon>
        <taxon>Noelaerhabdaceae</taxon>
        <taxon>Emiliania</taxon>
    </lineage>
</organism>
<evidence type="ECO:0000313" key="4">
    <source>
        <dbReference type="EnsemblProtists" id="EOD28605"/>
    </source>
</evidence>
<dbReference type="RefSeq" id="XP_005781034.1">
    <property type="nucleotide sequence ID" value="XM_005780977.1"/>
</dbReference>
<protein>
    <submittedName>
        <fullName evidence="4">Uncharacterized protein</fullName>
    </submittedName>
</protein>
<dbReference type="InterPro" id="IPR005225">
    <property type="entry name" value="Small_GTP-bd"/>
</dbReference>
<dbReference type="SMART" id="SM00176">
    <property type="entry name" value="RAN"/>
    <property type="match status" value="1"/>
</dbReference>
<feature type="compositionally biased region" description="Polar residues" evidence="3">
    <location>
        <begin position="12"/>
        <end position="23"/>
    </location>
</feature>
<dbReference type="Gene3D" id="3.40.50.300">
    <property type="entry name" value="P-loop containing nucleotide triphosphate hydrolases"/>
    <property type="match status" value="1"/>
</dbReference>